<keyword evidence="3" id="KW-0808">Transferase</keyword>
<name>A0A1J4PUC9_9ACTN</name>
<dbReference type="InterPro" id="IPR050678">
    <property type="entry name" value="DNA_Partitioning_ATPase"/>
</dbReference>
<dbReference type="InterPro" id="IPR027417">
    <property type="entry name" value="P-loop_NTPase"/>
</dbReference>
<feature type="domain" description="CobQ/CobB/MinD/ParA nucleotide binding" evidence="1">
    <location>
        <begin position="117"/>
        <end position="141"/>
    </location>
</feature>
<accession>A0A1J4PUC9</accession>
<dbReference type="Pfam" id="PF13614">
    <property type="entry name" value="AAA_31"/>
    <property type="match status" value="1"/>
</dbReference>
<dbReference type="InterPro" id="IPR002586">
    <property type="entry name" value="CobQ/CobB/MinD/ParA_Nub-bd_dom"/>
</dbReference>
<reference evidence="3" key="1">
    <citation type="submission" date="2016-10" db="EMBL/GenBank/DDBJ databases">
        <title>Genome sequence of Streptomyces malaysiense MUSC 136.</title>
        <authorList>
            <person name="Lee L.-H."/>
            <person name="Ser H.-L."/>
        </authorList>
    </citation>
    <scope>NUCLEOTIDE SEQUENCE [LARGE SCALE GENOMIC DNA]</scope>
    <source>
        <strain evidence="3">MUSC 136</strain>
    </source>
</reference>
<dbReference type="InterPro" id="IPR025669">
    <property type="entry name" value="AAA_dom"/>
</dbReference>
<evidence type="ECO:0000259" key="2">
    <source>
        <dbReference type="Pfam" id="PF13614"/>
    </source>
</evidence>
<comment type="caution">
    <text evidence="3">The sequence shown here is derived from an EMBL/GenBank/DDBJ whole genome shotgun (WGS) entry which is preliminary data.</text>
</comment>
<dbReference type="Proteomes" id="UP000034838">
    <property type="component" value="Unassembled WGS sequence"/>
</dbReference>
<proteinExistence type="predicted"/>
<dbReference type="PANTHER" id="PTHR13696:SF99">
    <property type="entry name" value="COBYRINIC ACID AC-DIAMIDE SYNTHASE"/>
    <property type="match status" value="1"/>
</dbReference>
<dbReference type="PANTHER" id="PTHR13696">
    <property type="entry name" value="P-LOOP CONTAINING NUCLEOSIDE TRIPHOSPHATE HYDROLASE"/>
    <property type="match status" value="1"/>
</dbReference>
<evidence type="ECO:0000259" key="1">
    <source>
        <dbReference type="Pfam" id="PF01656"/>
    </source>
</evidence>
<dbReference type="AlphaFoldDB" id="A0A1J4PUC9"/>
<evidence type="ECO:0000313" key="4">
    <source>
        <dbReference type="Proteomes" id="UP000034838"/>
    </source>
</evidence>
<dbReference type="SUPFAM" id="SSF52540">
    <property type="entry name" value="P-loop containing nucleoside triphosphate hydrolases"/>
    <property type="match status" value="1"/>
</dbReference>
<dbReference type="Gene3D" id="3.40.50.300">
    <property type="entry name" value="P-loop containing nucleotide triphosphate hydrolases"/>
    <property type="match status" value="1"/>
</dbReference>
<keyword evidence="4" id="KW-1185">Reference proteome</keyword>
<dbReference type="GO" id="GO:0016740">
    <property type="term" value="F:transferase activity"/>
    <property type="evidence" value="ECO:0007669"/>
    <property type="project" value="UniProtKB-KW"/>
</dbReference>
<sequence>MSSPVTSNDREKVVSKLPGWLRQNLKIRAAQHGVEIQAAVEQGIREWCSLASAVATIDTAGSDSFSTFLPFGQWEEFRQTAADRRVSLTQGLAQSIQLWLDANPAPNVERPEITRRIIVCNQKGGVGKTAITAGLGEALAESPEALHAVRVAKALAKALRESETQAGQAPPTEDPLDIENLPGPGLKVLLVDFDPQCHLTNQLGAAPVPMNGDSLTSHMAGDPKGDLRDLIVSIDDETFGGRLHLLPACNDAFLLDVRLSAVRAREAALERALAPIESDYDVIIVDCPPSLGLSMDAAAYYGRRRDGEKPGQSGALIVVQAEDSSADAYELLTTQVDDLRGDLQVHIDYLGIVVNLYDSRRGYIATSSLQGWVDIKDPRVVGLIGDLKEQKEAVRVKRPLLAYAPKSQQAIGMRALAREVL</sequence>
<dbReference type="EMBL" id="LBDA02000096">
    <property type="protein sequence ID" value="OIK23575.1"/>
    <property type="molecule type" value="Genomic_DNA"/>
</dbReference>
<gene>
    <name evidence="3" type="ORF">VT52_031845</name>
</gene>
<dbReference type="OrthoDB" id="4141202at2"/>
<protein>
    <submittedName>
        <fullName evidence="3">Phosphopantetheine--protein transferase</fullName>
    </submittedName>
</protein>
<feature type="domain" description="AAA" evidence="2">
    <location>
        <begin position="184"/>
        <end position="298"/>
    </location>
</feature>
<organism evidence="3 4">
    <name type="scientific">Streptomyces malaysiense</name>
    <dbReference type="NCBI Taxonomy" id="1428626"/>
    <lineage>
        <taxon>Bacteria</taxon>
        <taxon>Bacillati</taxon>
        <taxon>Actinomycetota</taxon>
        <taxon>Actinomycetes</taxon>
        <taxon>Kitasatosporales</taxon>
        <taxon>Streptomycetaceae</taxon>
        <taxon>Streptomyces</taxon>
    </lineage>
</organism>
<evidence type="ECO:0000313" key="3">
    <source>
        <dbReference type="EMBL" id="OIK23575.1"/>
    </source>
</evidence>
<dbReference type="Pfam" id="PF01656">
    <property type="entry name" value="CbiA"/>
    <property type="match status" value="1"/>
</dbReference>
<dbReference type="RefSeq" id="WP_046419113.1">
    <property type="nucleotide sequence ID" value="NZ_LBDA02000096.1"/>
</dbReference>
<dbReference type="CDD" id="cd02042">
    <property type="entry name" value="ParAB_family"/>
    <property type="match status" value="1"/>
</dbReference>